<keyword evidence="3" id="KW-1185">Reference proteome</keyword>
<evidence type="ECO:0000256" key="1">
    <source>
        <dbReference type="SAM" id="SignalP"/>
    </source>
</evidence>
<evidence type="ECO:0000313" key="2">
    <source>
        <dbReference type="EnsemblMetazoa" id="LLOJ005791-PA"/>
    </source>
</evidence>
<dbReference type="EMBL" id="AJWK01018448">
    <property type="status" value="NOT_ANNOTATED_CDS"/>
    <property type="molecule type" value="Genomic_DNA"/>
</dbReference>
<dbReference type="EMBL" id="AJWK01018451">
    <property type="status" value="NOT_ANNOTATED_CDS"/>
    <property type="molecule type" value="Genomic_DNA"/>
</dbReference>
<accession>A0A1B0CMA3</accession>
<feature type="chain" id="PRO_5008405924" description="Secreted protein" evidence="1">
    <location>
        <begin position="21"/>
        <end position="76"/>
    </location>
</feature>
<sequence>MNHPSIRPIMSLFWSLMCRGLLHKFTHNSGQKYFLQLIYNEPPPSFLCIIMCTIRATYWGDFTARRIPQTTLLGVP</sequence>
<protein>
    <recommendedName>
        <fullName evidence="4">Secreted protein</fullName>
    </recommendedName>
</protein>
<feature type="signal peptide" evidence="1">
    <location>
        <begin position="1"/>
        <end position="20"/>
    </location>
</feature>
<dbReference type="EMBL" id="AJWK01018450">
    <property type="status" value="NOT_ANNOTATED_CDS"/>
    <property type="molecule type" value="Genomic_DNA"/>
</dbReference>
<reference evidence="2" key="1">
    <citation type="submission" date="2020-05" db="UniProtKB">
        <authorList>
            <consortium name="EnsemblMetazoa"/>
        </authorList>
    </citation>
    <scope>IDENTIFICATION</scope>
    <source>
        <strain evidence="2">Jacobina</strain>
    </source>
</reference>
<dbReference type="EnsemblMetazoa" id="LLOJ005791-RA">
    <property type="protein sequence ID" value="LLOJ005791-PA"/>
    <property type="gene ID" value="LLOJ005791"/>
</dbReference>
<proteinExistence type="predicted"/>
<dbReference type="AlphaFoldDB" id="A0A1B0CMA3"/>
<dbReference type="EMBL" id="AJWK01018449">
    <property type="status" value="NOT_ANNOTATED_CDS"/>
    <property type="molecule type" value="Genomic_DNA"/>
</dbReference>
<name>A0A1B0CMA3_LUTLO</name>
<organism evidence="2 3">
    <name type="scientific">Lutzomyia longipalpis</name>
    <name type="common">Sand fly</name>
    <dbReference type="NCBI Taxonomy" id="7200"/>
    <lineage>
        <taxon>Eukaryota</taxon>
        <taxon>Metazoa</taxon>
        <taxon>Ecdysozoa</taxon>
        <taxon>Arthropoda</taxon>
        <taxon>Hexapoda</taxon>
        <taxon>Insecta</taxon>
        <taxon>Pterygota</taxon>
        <taxon>Neoptera</taxon>
        <taxon>Endopterygota</taxon>
        <taxon>Diptera</taxon>
        <taxon>Nematocera</taxon>
        <taxon>Psychodoidea</taxon>
        <taxon>Psychodidae</taxon>
        <taxon>Lutzomyia</taxon>
        <taxon>Lutzomyia</taxon>
    </lineage>
</organism>
<dbReference type="Proteomes" id="UP000092461">
    <property type="component" value="Unassembled WGS sequence"/>
</dbReference>
<dbReference type="VEuPathDB" id="VectorBase:LLOJ005791"/>
<evidence type="ECO:0008006" key="4">
    <source>
        <dbReference type="Google" id="ProtNLM"/>
    </source>
</evidence>
<dbReference type="EMBL" id="AJWK01018452">
    <property type="status" value="NOT_ANNOTATED_CDS"/>
    <property type="molecule type" value="Genomic_DNA"/>
</dbReference>
<keyword evidence="1" id="KW-0732">Signal</keyword>
<evidence type="ECO:0000313" key="3">
    <source>
        <dbReference type="Proteomes" id="UP000092461"/>
    </source>
</evidence>